<protein>
    <recommendedName>
        <fullName evidence="2">Phage head morphogenesis domain-containing protein</fullName>
    </recommendedName>
</protein>
<reference evidence="3 4" key="1">
    <citation type="submission" date="2019-08" db="EMBL/GenBank/DDBJ databases">
        <title>Genomes of Antarctic Bizionia species.</title>
        <authorList>
            <person name="Bowman J.P."/>
        </authorList>
    </citation>
    <scope>NUCLEOTIDE SEQUENCE [LARGE SCALE GENOMIC DNA]</scope>
    <source>
        <strain evidence="3 4">APA-1</strain>
    </source>
</reference>
<evidence type="ECO:0000259" key="2">
    <source>
        <dbReference type="Pfam" id="PF04233"/>
    </source>
</evidence>
<keyword evidence="4" id="KW-1185">Reference proteome</keyword>
<gene>
    <name evidence="3" type="ORF">ES675_00080</name>
</gene>
<dbReference type="InterPro" id="IPR006528">
    <property type="entry name" value="Phage_head_morphogenesis_dom"/>
</dbReference>
<dbReference type="AlphaFoldDB" id="A0A5D0R112"/>
<organism evidence="3 4">
    <name type="scientific">Bizionia algoritergicola</name>
    <dbReference type="NCBI Taxonomy" id="291187"/>
    <lineage>
        <taxon>Bacteria</taxon>
        <taxon>Pseudomonadati</taxon>
        <taxon>Bacteroidota</taxon>
        <taxon>Flavobacteriia</taxon>
        <taxon>Flavobacteriales</taxon>
        <taxon>Flavobacteriaceae</taxon>
        <taxon>Bizionia</taxon>
    </lineage>
</organism>
<dbReference type="OrthoDB" id="9813502at2"/>
<feature type="domain" description="Phage head morphogenesis" evidence="2">
    <location>
        <begin position="100"/>
        <end position="190"/>
    </location>
</feature>
<dbReference type="EMBL" id="VSKL01000001">
    <property type="protein sequence ID" value="TYB74576.1"/>
    <property type="molecule type" value="Genomic_DNA"/>
</dbReference>
<evidence type="ECO:0000313" key="3">
    <source>
        <dbReference type="EMBL" id="TYB74576.1"/>
    </source>
</evidence>
<evidence type="ECO:0000313" key="4">
    <source>
        <dbReference type="Proteomes" id="UP000324358"/>
    </source>
</evidence>
<feature type="region of interest" description="Disordered" evidence="1">
    <location>
        <begin position="199"/>
        <end position="218"/>
    </location>
</feature>
<dbReference type="Pfam" id="PF04233">
    <property type="entry name" value="Phage_Mu_F"/>
    <property type="match status" value="1"/>
</dbReference>
<accession>A0A5D0R112</accession>
<dbReference type="RefSeq" id="WP_066256167.1">
    <property type="nucleotide sequence ID" value="NZ_VSKL01000001.1"/>
</dbReference>
<dbReference type="Proteomes" id="UP000324358">
    <property type="component" value="Unassembled WGS sequence"/>
</dbReference>
<evidence type="ECO:0000256" key="1">
    <source>
        <dbReference type="SAM" id="MobiDB-lite"/>
    </source>
</evidence>
<dbReference type="NCBIfam" id="TIGR01641">
    <property type="entry name" value="phageSPP1_gp7"/>
    <property type="match status" value="1"/>
</dbReference>
<sequence>MAINPQFKRLLKRAATAFKTLHKKGAYKPEDLAEVKEYQDLIFETNRVLSQAFKDNDLSEGMLESLENDVFYFSQLKTHAQLFEASRLILNEDKSIKSFKQFSKDVATVKSNYNENYLESEYSFAVGSVQMAERYEQFSDSDRYLLQYRTAADDKVRDSHAALHEVTLPKTDPFWDKYFPPNGWRCRCTTVEVLASLNESSDSKTANKQGDEATTQIGKNGKNKLDIFRFNAGKQKVVFPPGHPYHKVAGAKAVKGLKIKK</sequence>
<proteinExistence type="predicted"/>
<comment type="caution">
    <text evidence="3">The sequence shown here is derived from an EMBL/GenBank/DDBJ whole genome shotgun (WGS) entry which is preliminary data.</text>
</comment>
<name>A0A5D0R112_9FLAO</name>